<dbReference type="STRING" id="57577.A0A2K3KX86"/>
<dbReference type="AlphaFoldDB" id="A0A2K3KX86"/>
<dbReference type="Proteomes" id="UP000236291">
    <property type="component" value="Unassembled WGS sequence"/>
</dbReference>
<evidence type="ECO:0000259" key="1">
    <source>
        <dbReference type="Pfam" id="PF00078"/>
    </source>
</evidence>
<dbReference type="EMBL" id="ASHM01116981">
    <property type="protein sequence ID" value="PNX70899.1"/>
    <property type="molecule type" value="Genomic_DNA"/>
</dbReference>
<dbReference type="PANTHER" id="PTHR31635:SF196">
    <property type="entry name" value="REVERSE TRANSCRIPTASE DOMAIN-CONTAINING PROTEIN-RELATED"/>
    <property type="match status" value="1"/>
</dbReference>
<reference evidence="2 3" key="1">
    <citation type="journal article" date="2014" name="Am. J. Bot.">
        <title>Genome assembly and annotation for red clover (Trifolium pratense; Fabaceae).</title>
        <authorList>
            <person name="Istvanek J."/>
            <person name="Jaros M."/>
            <person name="Krenek A."/>
            <person name="Repkova J."/>
        </authorList>
    </citation>
    <scope>NUCLEOTIDE SEQUENCE [LARGE SCALE GENOMIC DNA]</scope>
    <source>
        <strain evidence="3">cv. Tatra</strain>
        <tissue evidence="2">Young leaves</tissue>
    </source>
</reference>
<feature type="domain" description="Reverse transcriptase" evidence="1">
    <location>
        <begin position="1"/>
        <end position="80"/>
    </location>
</feature>
<protein>
    <submittedName>
        <fullName evidence="2">Ribonuclease H</fullName>
    </submittedName>
</protein>
<dbReference type="PANTHER" id="PTHR31635">
    <property type="entry name" value="REVERSE TRANSCRIPTASE DOMAIN-CONTAINING PROTEIN-RELATED"/>
    <property type="match status" value="1"/>
</dbReference>
<name>A0A2K3KX86_TRIPR</name>
<evidence type="ECO:0000313" key="2">
    <source>
        <dbReference type="EMBL" id="PNX70899.1"/>
    </source>
</evidence>
<dbReference type="Pfam" id="PF00078">
    <property type="entry name" value="RVT_1"/>
    <property type="match status" value="1"/>
</dbReference>
<reference evidence="2 3" key="2">
    <citation type="journal article" date="2017" name="Front. Plant Sci.">
        <title>Gene Classification and Mining of Molecular Markers Useful in Red Clover (Trifolium pratense) Breeding.</title>
        <authorList>
            <person name="Istvanek J."/>
            <person name="Dluhosova J."/>
            <person name="Dluhos P."/>
            <person name="Patkova L."/>
            <person name="Nedelnik J."/>
            <person name="Repkova J."/>
        </authorList>
    </citation>
    <scope>NUCLEOTIDE SEQUENCE [LARGE SCALE GENOMIC DNA]</scope>
    <source>
        <strain evidence="3">cv. Tatra</strain>
        <tissue evidence="2">Young leaves</tissue>
    </source>
</reference>
<gene>
    <name evidence="2" type="ORF">L195_g057855</name>
</gene>
<proteinExistence type="predicted"/>
<dbReference type="InterPro" id="IPR000477">
    <property type="entry name" value="RT_dom"/>
</dbReference>
<accession>A0A2K3KX86</accession>
<organism evidence="2 3">
    <name type="scientific">Trifolium pratense</name>
    <name type="common">Red clover</name>
    <dbReference type="NCBI Taxonomy" id="57577"/>
    <lineage>
        <taxon>Eukaryota</taxon>
        <taxon>Viridiplantae</taxon>
        <taxon>Streptophyta</taxon>
        <taxon>Embryophyta</taxon>
        <taxon>Tracheophyta</taxon>
        <taxon>Spermatophyta</taxon>
        <taxon>Magnoliopsida</taxon>
        <taxon>eudicotyledons</taxon>
        <taxon>Gunneridae</taxon>
        <taxon>Pentapetalae</taxon>
        <taxon>rosids</taxon>
        <taxon>fabids</taxon>
        <taxon>Fabales</taxon>
        <taxon>Fabaceae</taxon>
        <taxon>Papilionoideae</taxon>
        <taxon>50 kb inversion clade</taxon>
        <taxon>NPAAA clade</taxon>
        <taxon>Hologalegina</taxon>
        <taxon>IRL clade</taxon>
        <taxon>Trifolieae</taxon>
        <taxon>Trifolium</taxon>
    </lineage>
</organism>
<sequence>RLKPILEKCISDNQSAFIPGRSILDNAIAAIEIIHYMKSKTRGKKGAAALKLDISKAYDRINWDFLKDMMAKLGFSQKWIG</sequence>
<dbReference type="ExpressionAtlas" id="A0A2K3KX86">
    <property type="expression patterns" value="baseline"/>
</dbReference>
<evidence type="ECO:0000313" key="3">
    <source>
        <dbReference type="Proteomes" id="UP000236291"/>
    </source>
</evidence>
<feature type="non-terminal residue" evidence="2">
    <location>
        <position position="1"/>
    </location>
</feature>
<comment type="caution">
    <text evidence="2">The sequence shown here is derived from an EMBL/GenBank/DDBJ whole genome shotgun (WGS) entry which is preliminary data.</text>
</comment>